<keyword evidence="1" id="KW-0678">Repressor</keyword>
<dbReference type="InterPro" id="IPR049513">
    <property type="entry name" value="TetR_C_40"/>
</dbReference>
<name>A0ABP8IJB2_9BURK</name>
<dbReference type="InterPro" id="IPR009057">
    <property type="entry name" value="Homeodomain-like_sf"/>
</dbReference>
<dbReference type="PANTHER" id="PTHR30055">
    <property type="entry name" value="HTH-TYPE TRANSCRIPTIONAL REGULATOR RUTR"/>
    <property type="match status" value="1"/>
</dbReference>
<dbReference type="EMBL" id="BAABGJ010000081">
    <property type="protein sequence ID" value="GAA4359652.1"/>
    <property type="molecule type" value="Genomic_DNA"/>
</dbReference>
<dbReference type="PRINTS" id="PR00455">
    <property type="entry name" value="HTHTETR"/>
</dbReference>
<evidence type="ECO:0000259" key="6">
    <source>
        <dbReference type="PROSITE" id="PS50977"/>
    </source>
</evidence>
<dbReference type="InterPro" id="IPR050109">
    <property type="entry name" value="HTH-type_TetR-like_transc_reg"/>
</dbReference>
<feature type="DNA-binding region" description="H-T-H motif" evidence="5">
    <location>
        <begin position="53"/>
        <end position="72"/>
    </location>
</feature>
<evidence type="ECO:0000256" key="5">
    <source>
        <dbReference type="PROSITE-ProRule" id="PRU00335"/>
    </source>
</evidence>
<dbReference type="PANTHER" id="PTHR30055:SF175">
    <property type="entry name" value="HTH-TYPE TRANSCRIPTIONAL REPRESSOR KSTR2"/>
    <property type="match status" value="1"/>
</dbReference>
<dbReference type="InterPro" id="IPR001647">
    <property type="entry name" value="HTH_TetR"/>
</dbReference>
<evidence type="ECO:0000256" key="4">
    <source>
        <dbReference type="ARBA" id="ARBA00023163"/>
    </source>
</evidence>
<accession>A0ABP8IJB2</accession>
<protein>
    <recommendedName>
        <fullName evidence="6">HTH tetR-type domain-containing protein</fullName>
    </recommendedName>
</protein>
<dbReference type="Gene3D" id="1.10.357.10">
    <property type="entry name" value="Tetracycline Repressor, domain 2"/>
    <property type="match status" value="1"/>
</dbReference>
<dbReference type="Pfam" id="PF00440">
    <property type="entry name" value="TetR_N"/>
    <property type="match status" value="1"/>
</dbReference>
<evidence type="ECO:0000313" key="8">
    <source>
        <dbReference type="Proteomes" id="UP001500975"/>
    </source>
</evidence>
<dbReference type="Pfam" id="PF21306">
    <property type="entry name" value="TetR_C_40"/>
    <property type="match status" value="1"/>
</dbReference>
<gene>
    <name evidence="7" type="ORF">GCM10023165_55980</name>
</gene>
<dbReference type="Proteomes" id="UP001500975">
    <property type="component" value="Unassembled WGS sequence"/>
</dbReference>
<evidence type="ECO:0000256" key="2">
    <source>
        <dbReference type="ARBA" id="ARBA00023015"/>
    </source>
</evidence>
<keyword evidence="2" id="KW-0805">Transcription regulation</keyword>
<evidence type="ECO:0000313" key="7">
    <source>
        <dbReference type="EMBL" id="GAA4359652.1"/>
    </source>
</evidence>
<sequence>MNFGTSSIPLLPEALAESVWRPRPGLLKRERTRLRLVQAAIQVFSARGVAGATMQELAAAAGMTTGTVYNHFKTKEEVASAVALLLADTLCRRIGDSQLGIAEGAHRMAIGNQRYIWLAEQSPAWTLMMMEVAAAAPELLLEIRQYVMADLRLGVKQKAFRIPSEAAAMDLINGTISQAMRSVARGLAPRNHGREVATCVLRGLGMDAAAAKEVAYRPLPPFPPMAAAPVAAKAKAAAKKVASRARGARRPV</sequence>
<keyword evidence="3 5" id="KW-0238">DNA-binding</keyword>
<organism evidence="7 8">
    <name type="scientific">Variovorax defluvii</name>
    <dbReference type="NCBI Taxonomy" id="913761"/>
    <lineage>
        <taxon>Bacteria</taxon>
        <taxon>Pseudomonadati</taxon>
        <taxon>Pseudomonadota</taxon>
        <taxon>Betaproteobacteria</taxon>
        <taxon>Burkholderiales</taxon>
        <taxon>Comamonadaceae</taxon>
        <taxon>Variovorax</taxon>
    </lineage>
</organism>
<keyword evidence="8" id="KW-1185">Reference proteome</keyword>
<evidence type="ECO:0000256" key="3">
    <source>
        <dbReference type="ARBA" id="ARBA00023125"/>
    </source>
</evidence>
<keyword evidence="4" id="KW-0804">Transcription</keyword>
<reference evidence="8" key="1">
    <citation type="journal article" date="2019" name="Int. J. Syst. Evol. Microbiol.">
        <title>The Global Catalogue of Microorganisms (GCM) 10K type strain sequencing project: providing services to taxonomists for standard genome sequencing and annotation.</title>
        <authorList>
            <consortium name="The Broad Institute Genomics Platform"/>
            <consortium name="The Broad Institute Genome Sequencing Center for Infectious Disease"/>
            <person name="Wu L."/>
            <person name="Ma J."/>
        </authorList>
    </citation>
    <scope>NUCLEOTIDE SEQUENCE [LARGE SCALE GENOMIC DNA]</scope>
    <source>
        <strain evidence="8">JCM 17804</strain>
    </source>
</reference>
<dbReference type="PROSITE" id="PS50977">
    <property type="entry name" value="HTH_TETR_2"/>
    <property type="match status" value="1"/>
</dbReference>
<dbReference type="SUPFAM" id="SSF46689">
    <property type="entry name" value="Homeodomain-like"/>
    <property type="match status" value="1"/>
</dbReference>
<proteinExistence type="predicted"/>
<comment type="caution">
    <text evidence="7">The sequence shown here is derived from an EMBL/GenBank/DDBJ whole genome shotgun (WGS) entry which is preliminary data.</text>
</comment>
<feature type="domain" description="HTH tetR-type" evidence="6">
    <location>
        <begin position="30"/>
        <end position="90"/>
    </location>
</feature>
<evidence type="ECO:0000256" key="1">
    <source>
        <dbReference type="ARBA" id="ARBA00022491"/>
    </source>
</evidence>